<dbReference type="InterPro" id="IPR024194">
    <property type="entry name" value="Ac/AlaTfrase_AlgI/DltB"/>
</dbReference>
<dbReference type="PANTHER" id="PTHR13285:SF23">
    <property type="entry name" value="TEICHOIC ACID D-ALANYLTRANSFERASE"/>
    <property type="match status" value="1"/>
</dbReference>
<proteinExistence type="inferred from homology"/>
<name>A0ABS5PNZ4_9FIRM</name>
<organism evidence="11 12">
    <name type="scientific">Fusibacter paucivorans</name>
    <dbReference type="NCBI Taxonomy" id="76009"/>
    <lineage>
        <taxon>Bacteria</taxon>
        <taxon>Bacillati</taxon>
        <taxon>Bacillota</taxon>
        <taxon>Clostridia</taxon>
        <taxon>Eubacteriales</taxon>
        <taxon>Eubacteriales Family XII. Incertae Sedis</taxon>
        <taxon>Fusibacter</taxon>
    </lineage>
</organism>
<sequence>MVFSSTIFLFVFLPITLIGYFLLDRRFKNAFLLAASLIFYAWGEPRFVFVMLFSIFVNYLAALGVEKYKKANSISIAKIILLLAVAFNLLLFFVFKYLNFTISNINSLSTFLTGVPSLAVFEQTHILLPIGISFFTFQAMSYVFDVYYDKGEVQRNPFNVALYVSLFPQLIAGPIVRYKTVAAEIQSREETLSDFSEGVKRFVFGLSKKVLIANTIAVVADSAFNYAASGDLTTSIAWLGAISYTLQIYYDFSGYSDMAIGLGLMFGFHFHENFNYPYISKSISEFWRRWHISLGSWFRDYVYFPLGGSKVSSNARLVFNLFVVWFLTGVWHGANWTFLIWGLMYFVFISFEKLNGIPERFERLWEQVLYRVFTLLIIVCGWVLFRSNNFSEAATFLSAMFGKAEMGIWNGVSSNLFRNNIILILIGLVGSTPIYYNLINRLPFFISKTIQYVLALILFIVSISFVVSSTYNPFIYFNF</sequence>
<protein>
    <submittedName>
        <fullName evidence="11">MBOAT family protein</fullName>
    </submittedName>
</protein>
<feature type="transmembrane region" description="Helical" evidence="10">
    <location>
        <begin position="6"/>
        <end position="23"/>
    </location>
</feature>
<keyword evidence="8 9" id="KW-0012">Acyltransferase</keyword>
<dbReference type="PIRSF" id="PIRSF500217">
    <property type="entry name" value="AlgI"/>
    <property type="match status" value="1"/>
</dbReference>
<feature type="transmembrane region" description="Helical" evidence="10">
    <location>
        <begin position="368"/>
        <end position="385"/>
    </location>
</feature>
<evidence type="ECO:0000256" key="9">
    <source>
        <dbReference type="PIRNR" id="PIRNR016636"/>
    </source>
</evidence>
<evidence type="ECO:0000256" key="2">
    <source>
        <dbReference type="ARBA" id="ARBA00010323"/>
    </source>
</evidence>
<comment type="similarity">
    <text evidence="2 9">Belongs to the membrane-bound acyltransferase family.</text>
</comment>
<comment type="subcellular location">
    <subcellularLocation>
        <location evidence="1">Cell membrane</location>
        <topology evidence="1">Multi-pass membrane protein</topology>
    </subcellularLocation>
</comment>
<keyword evidence="6 10" id="KW-1133">Transmembrane helix</keyword>
<feature type="transmembrane region" description="Helical" evidence="10">
    <location>
        <begin position="421"/>
        <end position="438"/>
    </location>
</feature>
<keyword evidence="5 10" id="KW-0812">Transmembrane</keyword>
<reference evidence="11 12" key="1">
    <citation type="submission" date="2021-05" db="EMBL/GenBank/DDBJ databases">
        <title>Fusibacter ferrireducens sp. nov., an anaerobic, sulfur- and Fe-reducing bacterium isolated from the mangrove sediment.</title>
        <authorList>
            <person name="Qiu D."/>
        </authorList>
    </citation>
    <scope>NUCLEOTIDE SEQUENCE [LARGE SCALE GENOMIC DNA]</scope>
    <source>
        <strain evidence="11 12">DSM 12116</strain>
    </source>
</reference>
<feature type="transmembrane region" description="Helical" evidence="10">
    <location>
        <begin position="126"/>
        <end position="148"/>
    </location>
</feature>
<keyword evidence="7 9" id="KW-0472">Membrane</keyword>
<evidence type="ECO:0000313" key="12">
    <source>
        <dbReference type="Proteomes" id="UP000746471"/>
    </source>
</evidence>
<feature type="transmembrane region" description="Helical" evidence="10">
    <location>
        <begin position="76"/>
        <end position="98"/>
    </location>
</feature>
<keyword evidence="3 9" id="KW-1003">Cell membrane</keyword>
<evidence type="ECO:0000313" key="11">
    <source>
        <dbReference type="EMBL" id="MBS7526612.1"/>
    </source>
</evidence>
<dbReference type="InterPro" id="IPR004299">
    <property type="entry name" value="MBOAT_fam"/>
</dbReference>
<dbReference type="InterPro" id="IPR051085">
    <property type="entry name" value="MB_O-acyltransferase"/>
</dbReference>
<dbReference type="EMBL" id="JAHBCL010000011">
    <property type="protein sequence ID" value="MBS7526612.1"/>
    <property type="molecule type" value="Genomic_DNA"/>
</dbReference>
<dbReference type="RefSeq" id="WP_213236469.1">
    <property type="nucleotide sequence ID" value="NZ_JAHBCL010000011.1"/>
</dbReference>
<evidence type="ECO:0000256" key="10">
    <source>
        <dbReference type="SAM" id="Phobius"/>
    </source>
</evidence>
<evidence type="ECO:0000256" key="4">
    <source>
        <dbReference type="ARBA" id="ARBA00022679"/>
    </source>
</evidence>
<feature type="transmembrane region" description="Helical" evidence="10">
    <location>
        <begin position="338"/>
        <end position="356"/>
    </location>
</feature>
<evidence type="ECO:0000256" key="6">
    <source>
        <dbReference type="ARBA" id="ARBA00022989"/>
    </source>
</evidence>
<evidence type="ECO:0000256" key="8">
    <source>
        <dbReference type="ARBA" id="ARBA00023315"/>
    </source>
</evidence>
<keyword evidence="12" id="KW-1185">Reference proteome</keyword>
<dbReference type="Pfam" id="PF03062">
    <property type="entry name" value="MBOAT"/>
    <property type="match status" value="1"/>
</dbReference>
<feature type="transmembrane region" description="Helical" evidence="10">
    <location>
        <begin position="30"/>
        <end position="56"/>
    </location>
</feature>
<evidence type="ECO:0000256" key="5">
    <source>
        <dbReference type="ARBA" id="ARBA00022692"/>
    </source>
</evidence>
<dbReference type="Proteomes" id="UP000746471">
    <property type="component" value="Unassembled WGS sequence"/>
</dbReference>
<accession>A0ABS5PNZ4</accession>
<gene>
    <name evidence="11" type="ORF">KHM83_07985</name>
</gene>
<evidence type="ECO:0000256" key="7">
    <source>
        <dbReference type="ARBA" id="ARBA00023136"/>
    </source>
</evidence>
<keyword evidence="4 9" id="KW-0808">Transferase</keyword>
<dbReference type="InterPro" id="IPR028362">
    <property type="entry name" value="AlgI"/>
</dbReference>
<evidence type="ECO:0000256" key="3">
    <source>
        <dbReference type="ARBA" id="ARBA00022475"/>
    </source>
</evidence>
<comment type="caution">
    <text evidence="11">The sequence shown here is derived from an EMBL/GenBank/DDBJ whole genome shotgun (WGS) entry which is preliminary data.</text>
</comment>
<evidence type="ECO:0000256" key="1">
    <source>
        <dbReference type="ARBA" id="ARBA00004651"/>
    </source>
</evidence>
<dbReference type="PIRSF" id="PIRSF016636">
    <property type="entry name" value="AlgI_DltB"/>
    <property type="match status" value="1"/>
</dbReference>
<dbReference type="PANTHER" id="PTHR13285">
    <property type="entry name" value="ACYLTRANSFERASE"/>
    <property type="match status" value="1"/>
</dbReference>
<feature type="transmembrane region" description="Helical" evidence="10">
    <location>
        <begin position="450"/>
        <end position="471"/>
    </location>
</feature>